<evidence type="ECO:0000256" key="5">
    <source>
        <dbReference type="ARBA" id="ARBA00023136"/>
    </source>
</evidence>
<dbReference type="InterPro" id="IPR032816">
    <property type="entry name" value="VTT_dom"/>
</dbReference>
<keyword evidence="4 6" id="KW-1133">Transmembrane helix</keyword>
<name>A0A7R9TYZ4_MICPS</name>
<sequence length="243" mass="25969">MDASKMATSLRAEMASLQSTGKKIGGGSKGKVFRGRVQIVAFLVVIGVVVGVAQHVAKKGLPDIDPVKVHDAIAKAGVLGIVVYVVGFGLAELLHLPGLVFIVAGVLCWGKFNGWVLALLLAPTSCAISFLVVRRIGGQYLADLQWGVVRKAMEKLDEHPVRTVAVLRLCFFLAPILNYALALSNVRFKDFMIGTTVGLVPTLSIAVFFIDHLITYMGWSKAQHLEVAAAASPPPAGMWSFFG</sequence>
<dbReference type="InterPro" id="IPR015414">
    <property type="entry name" value="TMEM64"/>
</dbReference>
<dbReference type="PANTHER" id="PTHR12677:SF59">
    <property type="entry name" value="GOLGI APPARATUS MEMBRANE PROTEIN TVP38-RELATED"/>
    <property type="match status" value="1"/>
</dbReference>
<evidence type="ECO:0000256" key="6">
    <source>
        <dbReference type="SAM" id="Phobius"/>
    </source>
</evidence>
<protein>
    <recommendedName>
        <fullName evidence="7">VTT domain-containing protein</fullName>
    </recommendedName>
</protein>
<reference evidence="8" key="1">
    <citation type="submission" date="2021-01" db="EMBL/GenBank/DDBJ databases">
        <authorList>
            <person name="Corre E."/>
            <person name="Pelletier E."/>
            <person name="Niang G."/>
            <person name="Scheremetjew M."/>
            <person name="Finn R."/>
            <person name="Kale V."/>
            <person name="Holt S."/>
            <person name="Cochrane G."/>
            <person name="Meng A."/>
            <person name="Brown T."/>
            <person name="Cohen L."/>
        </authorList>
    </citation>
    <scope>NUCLEOTIDE SEQUENCE</scope>
    <source>
        <strain evidence="8">RCC1614</strain>
    </source>
</reference>
<dbReference type="GO" id="GO:0005886">
    <property type="term" value="C:plasma membrane"/>
    <property type="evidence" value="ECO:0007669"/>
    <property type="project" value="UniProtKB-SubCell"/>
</dbReference>
<feature type="transmembrane region" description="Helical" evidence="6">
    <location>
        <begin position="39"/>
        <end position="57"/>
    </location>
</feature>
<keyword evidence="3 6" id="KW-0812">Transmembrane</keyword>
<evidence type="ECO:0000256" key="4">
    <source>
        <dbReference type="ARBA" id="ARBA00022989"/>
    </source>
</evidence>
<keyword evidence="5 6" id="KW-0472">Membrane</keyword>
<dbReference type="EMBL" id="HBDY01015145">
    <property type="protein sequence ID" value="CAD8248988.1"/>
    <property type="molecule type" value="Transcribed_RNA"/>
</dbReference>
<evidence type="ECO:0000256" key="3">
    <source>
        <dbReference type="ARBA" id="ARBA00022692"/>
    </source>
</evidence>
<dbReference type="Pfam" id="PF09335">
    <property type="entry name" value="VTT_dom"/>
    <property type="match status" value="1"/>
</dbReference>
<dbReference type="PANTHER" id="PTHR12677">
    <property type="entry name" value="GOLGI APPARATUS MEMBRANE PROTEIN TVP38-RELATED"/>
    <property type="match status" value="1"/>
</dbReference>
<evidence type="ECO:0000259" key="7">
    <source>
        <dbReference type="Pfam" id="PF09335"/>
    </source>
</evidence>
<accession>A0A7R9TYZ4</accession>
<evidence type="ECO:0000256" key="1">
    <source>
        <dbReference type="ARBA" id="ARBA00004651"/>
    </source>
</evidence>
<feature type="transmembrane region" description="Helical" evidence="6">
    <location>
        <begin position="114"/>
        <end position="133"/>
    </location>
</feature>
<feature type="transmembrane region" description="Helical" evidence="6">
    <location>
        <begin position="77"/>
        <end position="107"/>
    </location>
</feature>
<feature type="transmembrane region" description="Helical" evidence="6">
    <location>
        <begin position="191"/>
        <end position="210"/>
    </location>
</feature>
<gene>
    <name evidence="8" type="ORF">MPUS1402_LOCUS11481</name>
</gene>
<keyword evidence="2" id="KW-1003">Cell membrane</keyword>
<proteinExistence type="predicted"/>
<evidence type="ECO:0000256" key="2">
    <source>
        <dbReference type="ARBA" id="ARBA00022475"/>
    </source>
</evidence>
<evidence type="ECO:0000313" key="8">
    <source>
        <dbReference type="EMBL" id="CAD8248988.1"/>
    </source>
</evidence>
<dbReference type="AlphaFoldDB" id="A0A7R9TYZ4"/>
<feature type="transmembrane region" description="Helical" evidence="6">
    <location>
        <begin position="165"/>
        <end position="184"/>
    </location>
</feature>
<organism evidence="8">
    <name type="scientific">Micromonas pusilla</name>
    <name type="common">Picoplanktonic green alga</name>
    <name type="synonym">Chromulina pusilla</name>
    <dbReference type="NCBI Taxonomy" id="38833"/>
    <lineage>
        <taxon>Eukaryota</taxon>
        <taxon>Viridiplantae</taxon>
        <taxon>Chlorophyta</taxon>
        <taxon>Mamiellophyceae</taxon>
        <taxon>Mamiellales</taxon>
        <taxon>Mamiellaceae</taxon>
        <taxon>Micromonas</taxon>
    </lineage>
</organism>
<feature type="domain" description="VTT" evidence="7">
    <location>
        <begin position="96"/>
        <end position="211"/>
    </location>
</feature>
<comment type="subcellular location">
    <subcellularLocation>
        <location evidence="1">Cell membrane</location>
        <topology evidence="1">Multi-pass membrane protein</topology>
    </subcellularLocation>
</comment>